<proteinExistence type="predicted"/>
<accession>A0A2D0NF84</accession>
<dbReference type="Pfam" id="PF14321">
    <property type="entry name" value="DUF4382"/>
    <property type="match status" value="1"/>
</dbReference>
<dbReference type="Proteomes" id="UP000223913">
    <property type="component" value="Unassembled WGS sequence"/>
</dbReference>
<dbReference type="OrthoDB" id="2111471at2"/>
<dbReference type="EMBL" id="PDUD01000011">
    <property type="protein sequence ID" value="PHN07137.1"/>
    <property type="molecule type" value="Genomic_DNA"/>
</dbReference>
<gene>
    <name evidence="2" type="ORF">CRP01_07875</name>
</gene>
<dbReference type="InterPro" id="IPR025491">
    <property type="entry name" value="DUF4382"/>
</dbReference>
<evidence type="ECO:0000313" key="3">
    <source>
        <dbReference type="Proteomes" id="UP000223913"/>
    </source>
</evidence>
<name>A0A2D0NF84_FLAN2</name>
<sequence length="289" mass="31345">MPTGVALSAAKAFYPKTIIMMRYFKLFSLVFGLMSLMVFSSCDESSLDDPSNGRAQLEVRLIDGPADYDAVLVDIIDVQIKYADGEWTSLDMVNPDTYDLLKLTAGVDALLGETELPAGELQEIRLILGDGNFLEIDGEMIDLDTPSAQQSGLKVKVEEPLEEGVSYTLVLDWEAGPSIVEAGASGKYILKPVIRASLMETDVQEGAEIAGILTPAEAFYLELIPEMGDPLTTYANEETGAFLFTGLEPGTYSLEINGPSMTSYEQKIITDIVVEEGGMVDLGEIEMNP</sequence>
<reference evidence="2 3" key="1">
    <citation type="submission" date="2017-10" db="EMBL/GenBank/DDBJ databases">
        <title>The draft genome sequence of Lewinella nigricans NBRC 102662.</title>
        <authorList>
            <person name="Wang K."/>
        </authorList>
    </citation>
    <scope>NUCLEOTIDE SEQUENCE [LARGE SCALE GENOMIC DNA]</scope>
    <source>
        <strain evidence="2 3">NBRC 102662</strain>
    </source>
</reference>
<keyword evidence="3" id="KW-1185">Reference proteome</keyword>
<dbReference type="SUPFAM" id="SSF117074">
    <property type="entry name" value="Hypothetical protein PA1324"/>
    <property type="match status" value="1"/>
</dbReference>
<evidence type="ECO:0000313" key="2">
    <source>
        <dbReference type="EMBL" id="PHN07137.1"/>
    </source>
</evidence>
<dbReference type="AlphaFoldDB" id="A0A2D0NF84"/>
<protein>
    <recommendedName>
        <fullName evidence="1">DUF4382 domain-containing protein</fullName>
    </recommendedName>
</protein>
<evidence type="ECO:0000259" key="1">
    <source>
        <dbReference type="Pfam" id="PF14321"/>
    </source>
</evidence>
<comment type="caution">
    <text evidence="2">The sequence shown here is derived from an EMBL/GenBank/DDBJ whole genome shotgun (WGS) entry which is preliminary data.</text>
</comment>
<feature type="domain" description="DUF4382" evidence="1">
    <location>
        <begin position="55"/>
        <end position="192"/>
    </location>
</feature>
<organism evidence="2 3">
    <name type="scientific">Flavilitoribacter nigricans (strain ATCC 23147 / DSM 23189 / NBRC 102662 / NCIMB 1420 / SS-2)</name>
    <name type="common">Lewinella nigricans</name>
    <dbReference type="NCBI Taxonomy" id="1122177"/>
    <lineage>
        <taxon>Bacteria</taxon>
        <taxon>Pseudomonadati</taxon>
        <taxon>Bacteroidota</taxon>
        <taxon>Saprospiria</taxon>
        <taxon>Saprospirales</taxon>
        <taxon>Lewinellaceae</taxon>
        <taxon>Flavilitoribacter</taxon>
    </lineage>
</organism>